<name>A0A8S5L9V4_9CAUD</name>
<protein>
    <submittedName>
        <fullName evidence="1">Uncharacterized protein</fullName>
    </submittedName>
</protein>
<organism evidence="1">
    <name type="scientific">Myoviridae sp. ctPuP5</name>
    <dbReference type="NCBI Taxonomy" id="2823543"/>
    <lineage>
        <taxon>Viruses</taxon>
        <taxon>Duplodnaviria</taxon>
        <taxon>Heunggongvirae</taxon>
        <taxon>Uroviricota</taxon>
        <taxon>Caudoviricetes</taxon>
    </lineage>
</organism>
<proteinExistence type="predicted"/>
<reference evidence="1" key="1">
    <citation type="journal article" date="2021" name="Proc. Natl. Acad. Sci. U.S.A.">
        <title>A Catalog of Tens of Thousands of Viruses from Human Metagenomes Reveals Hidden Associations with Chronic Diseases.</title>
        <authorList>
            <person name="Tisza M.J."/>
            <person name="Buck C.B."/>
        </authorList>
    </citation>
    <scope>NUCLEOTIDE SEQUENCE</scope>
    <source>
        <strain evidence="1">CtPuP5</strain>
    </source>
</reference>
<evidence type="ECO:0000313" key="1">
    <source>
        <dbReference type="EMBL" id="DAD66723.1"/>
    </source>
</evidence>
<dbReference type="EMBL" id="BK014662">
    <property type="protein sequence ID" value="DAD66723.1"/>
    <property type="molecule type" value="Genomic_DNA"/>
</dbReference>
<accession>A0A8S5L9V4</accession>
<sequence>MITNEIMFYVFLFKKTHYTSEQVDGFEYGTAFMLYNEDAENVKYYEFTTRELANEFVALKTVNRDYYYKIL</sequence>